<accession>A0A9J6FFX1</accession>
<sequence length="148" mass="16106">MDVPLEPKFYNGVEEGFLCYTPPSVTAAAGARACRTGSRGNHLCLCAVCRAQMQSCQLLAQLVSEAQGAAGPLTAIQSPLGFGLYRRRQVRAPLSESPPSEEQHDSFESGGRDDYNFLREPESEGSTFYDDDAEPVLLPEQGERYALS</sequence>
<name>A0A9J6FFX1_HAELO</name>
<keyword evidence="3" id="KW-1185">Reference proteome</keyword>
<organism evidence="2 3">
    <name type="scientific">Haemaphysalis longicornis</name>
    <name type="common">Bush tick</name>
    <dbReference type="NCBI Taxonomy" id="44386"/>
    <lineage>
        <taxon>Eukaryota</taxon>
        <taxon>Metazoa</taxon>
        <taxon>Ecdysozoa</taxon>
        <taxon>Arthropoda</taxon>
        <taxon>Chelicerata</taxon>
        <taxon>Arachnida</taxon>
        <taxon>Acari</taxon>
        <taxon>Parasitiformes</taxon>
        <taxon>Ixodida</taxon>
        <taxon>Ixodoidea</taxon>
        <taxon>Ixodidae</taxon>
        <taxon>Haemaphysalinae</taxon>
        <taxon>Haemaphysalis</taxon>
    </lineage>
</organism>
<feature type="region of interest" description="Disordered" evidence="1">
    <location>
        <begin position="91"/>
        <end position="148"/>
    </location>
</feature>
<evidence type="ECO:0000256" key="1">
    <source>
        <dbReference type="SAM" id="MobiDB-lite"/>
    </source>
</evidence>
<dbReference type="Proteomes" id="UP000821853">
    <property type="component" value="Chromosome 1"/>
</dbReference>
<dbReference type="EMBL" id="JABSTR010000001">
    <property type="protein sequence ID" value="KAH9361877.1"/>
    <property type="molecule type" value="Genomic_DNA"/>
</dbReference>
<dbReference type="AlphaFoldDB" id="A0A9J6FFX1"/>
<evidence type="ECO:0000313" key="3">
    <source>
        <dbReference type="Proteomes" id="UP000821853"/>
    </source>
</evidence>
<proteinExistence type="predicted"/>
<dbReference type="OrthoDB" id="6489638at2759"/>
<evidence type="ECO:0000313" key="2">
    <source>
        <dbReference type="EMBL" id="KAH9361877.1"/>
    </source>
</evidence>
<protein>
    <submittedName>
        <fullName evidence="2">Uncharacterized protein</fullName>
    </submittedName>
</protein>
<comment type="caution">
    <text evidence="2">The sequence shown here is derived from an EMBL/GenBank/DDBJ whole genome shotgun (WGS) entry which is preliminary data.</text>
</comment>
<dbReference type="VEuPathDB" id="VectorBase:HLOH_058933"/>
<gene>
    <name evidence="2" type="ORF">HPB48_003714</name>
</gene>
<reference evidence="2 3" key="1">
    <citation type="journal article" date="2020" name="Cell">
        <title>Large-Scale Comparative Analyses of Tick Genomes Elucidate Their Genetic Diversity and Vector Capacities.</title>
        <authorList>
            <consortium name="Tick Genome and Microbiome Consortium (TIGMIC)"/>
            <person name="Jia N."/>
            <person name="Wang J."/>
            <person name="Shi W."/>
            <person name="Du L."/>
            <person name="Sun Y."/>
            <person name="Zhan W."/>
            <person name="Jiang J.F."/>
            <person name="Wang Q."/>
            <person name="Zhang B."/>
            <person name="Ji P."/>
            <person name="Bell-Sakyi L."/>
            <person name="Cui X.M."/>
            <person name="Yuan T.T."/>
            <person name="Jiang B.G."/>
            <person name="Yang W.F."/>
            <person name="Lam T.T."/>
            <person name="Chang Q.C."/>
            <person name="Ding S.J."/>
            <person name="Wang X.J."/>
            <person name="Zhu J.G."/>
            <person name="Ruan X.D."/>
            <person name="Zhao L."/>
            <person name="Wei J.T."/>
            <person name="Ye R.Z."/>
            <person name="Que T.C."/>
            <person name="Du C.H."/>
            <person name="Zhou Y.H."/>
            <person name="Cheng J.X."/>
            <person name="Dai P.F."/>
            <person name="Guo W.B."/>
            <person name="Han X.H."/>
            <person name="Huang E.J."/>
            <person name="Li L.F."/>
            <person name="Wei W."/>
            <person name="Gao Y.C."/>
            <person name="Liu J.Z."/>
            <person name="Shao H.Z."/>
            <person name="Wang X."/>
            <person name="Wang C.C."/>
            <person name="Yang T.C."/>
            <person name="Huo Q.B."/>
            <person name="Li W."/>
            <person name="Chen H.Y."/>
            <person name="Chen S.E."/>
            <person name="Zhou L.G."/>
            <person name="Ni X.B."/>
            <person name="Tian J.H."/>
            <person name="Sheng Y."/>
            <person name="Liu T."/>
            <person name="Pan Y.S."/>
            <person name="Xia L.Y."/>
            <person name="Li J."/>
            <person name="Zhao F."/>
            <person name="Cao W.C."/>
        </authorList>
    </citation>
    <scope>NUCLEOTIDE SEQUENCE [LARGE SCALE GENOMIC DNA]</scope>
    <source>
        <strain evidence="2">HaeL-2018</strain>
    </source>
</reference>
<feature type="compositionally biased region" description="Basic and acidic residues" evidence="1">
    <location>
        <begin position="101"/>
        <end position="122"/>
    </location>
</feature>